<evidence type="ECO:0000313" key="2">
    <source>
        <dbReference type="Proteomes" id="UP001307889"/>
    </source>
</evidence>
<evidence type="ECO:0000313" key="1">
    <source>
        <dbReference type="EMBL" id="BES93576.1"/>
    </source>
</evidence>
<protein>
    <submittedName>
        <fullName evidence="1">Uncharacterized protein</fullName>
    </submittedName>
</protein>
<proteinExistence type="predicted"/>
<accession>A0ABN7AMY3</accession>
<gene>
    <name evidence="1" type="ORF">NTJ_06385</name>
</gene>
<organism evidence="1 2">
    <name type="scientific">Nesidiocoris tenuis</name>
    <dbReference type="NCBI Taxonomy" id="355587"/>
    <lineage>
        <taxon>Eukaryota</taxon>
        <taxon>Metazoa</taxon>
        <taxon>Ecdysozoa</taxon>
        <taxon>Arthropoda</taxon>
        <taxon>Hexapoda</taxon>
        <taxon>Insecta</taxon>
        <taxon>Pterygota</taxon>
        <taxon>Neoptera</taxon>
        <taxon>Paraneoptera</taxon>
        <taxon>Hemiptera</taxon>
        <taxon>Heteroptera</taxon>
        <taxon>Panheteroptera</taxon>
        <taxon>Cimicomorpha</taxon>
        <taxon>Miridae</taxon>
        <taxon>Dicyphina</taxon>
        <taxon>Nesidiocoris</taxon>
    </lineage>
</organism>
<keyword evidence="2" id="KW-1185">Reference proteome</keyword>
<reference evidence="1 2" key="1">
    <citation type="submission" date="2023-09" db="EMBL/GenBank/DDBJ databases">
        <title>Nesidiocoris tenuis whole genome shotgun sequence.</title>
        <authorList>
            <person name="Shibata T."/>
            <person name="Shimoda M."/>
            <person name="Kobayashi T."/>
            <person name="Uehara T."/>
        </authorList>
    </citation>
    <scope>NUCLEOTIDE SEQUENCE [LARGE SCALE GENOMIC DNA]</scope>
    <source>
        <strain evidence="1 2">Japan</strain>
    </source>
</reference>
<dbReference type="EMBL" id="AP028912">
    <property type="protein sequence ID" value="BES93576.1"/>
    <property type="molecule type" value="Genomic_DNA"/>
</dbReference>
<sequence>MLPHSAINDDARWAVFVLFKLTPQLVKLPVDLLTLHVSQLEKTESQDTQWTQASLVWFTTRPTTTRLRHVSTADDAFVSFGR</sequence>
<name>A0ABN7AMY3_9HEMI</name>
<dbReference type="Proteomes" id="UP001307889">
    <property type="component" value="Chromosome 4"/>
</dbReference>